<reference evidence="1" key="1">
    <citation type="submission" date="2018-05" db="EMBL/GenBank/DDBJ databases">
        <authorList>
            <person name="Lanie J.A."/>
            <person name="Ng W.-L."/>
            <person name="Kazmierczak K.M."/>
            <person name="Andrzejewski T.M."/>
            <person name="Davidsen T.M."/>
            <person name="Wayne K.J."/>
            <person name="Tettelin H."/>
            <person name="Glass J.I."/>
            <person name="Rusch D."/>
            <person name="Podicherti R."/>
            <person name="Tsui H.-C.T."/>
            <person name="Winkler M.E."/>
        </authorList>
    </citation>
    <scope>NUCLEOTIDE SEQUENCE</scope>
</reference>
<organism evidence="1">
    <name type="scientific">marine metagenome</name>
    <dbReference type="NCBI Taxonomy" id="408172"/>
    <lineage>
        <taxon>unclassified sequences</taxon>
        <taxon>metagenomes</taxon>
        <taxon>ecological metagenomes</taxon>
    </lineage>
</organism>
<gene>
    <name evidence="1" type="ORF">METZ01_LOCUS202913</name>
</gene>
<evidence type="ECO:0000313" key="1">
    <source>
        <dbReference type="EMBL" id="SVB50059.1"/>
    </source>
</evidence>
<name>A0A382EI19_9ZZZZ</name>
<proteinExistence type="predicted"/>
<dbReference type="AlphaFoldDB" id="A0A382EI19"/>
<accession>A0A382EI19</accession>
<dbReference type="EMBL" id="UINC01044507">
    <property type="protein sequence ID" value="SVB50059.1"/>
    <property type="molecule type" value="Genomic_DNA"/>
</dbReference>
<protein>
    <submittedName>
        <fullName evidence="1">Uncharacterized protein</fullName>
    </submittedName>
</protein>
<sequence>VIDCSTCSEQYTTTCDDCVVSFLLGRRPGEALVVDLQEHRSLRILADAGLAPPLRHRQEGG</sequence>
<feature type="non-terminal residue" evidence="1">
    <location>
        <position position="1"/>
    </location>
</feature>